<comment type="caution">
    <text evidence="2">The sequence shown here is derived from an EMBL/GenBank/DDBJ whole genome shotgun (WGS) entry which is preliminary data.</text>
</comment>
<reference evidence="2 4" key="1">
    <citation type="submission" date="2017-11" db="EMBL/GenBank/DDBJ databases">
        <title>The genome of Rhizophagus clarus HR1 reveals common genetic basis of auxotrophy among arbuscular mycorrhizal fungi.</title>
        <authorList>
            <person name="Kobayashi Y."/>
        </authorList>
    </citation>
    <scope>NUCLEOTIDE SEQUENCE [LARGE SCALE GENOMIC DNA]</scope>
    <source>
        <strain evidence="2 4">HR1</strain>
    </source>
</reference>
<feature type="compositionally biased region" description="Basic and acidic residues" evidence="1">
    <location>
        <begin position="18"/>
        <end position="29"/>
    </location>
</feature>
<accession>A0A2Z6SDF8</accession>
<dbReference type="AlphaFoldDB" id="A0A2Z6SDF8"/>
<evidence type="ECO:0000313" key="4">
    <source>
        <dbReference type="Proteomes" id="UP000247702"/>
    </source>
</evidence>
<gene>
    <name evidence="3" type="ORF">RCL2_002382200</name>
    <name evidence="2" type="ORF">RclHR1_07890007</name>
</gene>
<feature type="region of interest" description="Disordered" evidence="1">
    <location>
        <begin position="1"/>
        <end position="43"/>
    </location>
</feature>
<dbReference type="OrthoDB" id="2437924at2759"/>
<evidence type="ECO:0000313" key="2">
    <source>
        <dbReference type="EMBL" id="GBC08040.1"/>
    </source>
</evidence>
<proteinExistence type="predicted"/>
<dbReference type="EMBL" id="BEXD01004191">
    <property type="protein sequence ID" value="GBC08040.1"/>
    <property type="molecule type" value="Genomic_DNA"/>
</dbReference>
<dbReference type="Proteomes" id="UP000247702">
    <property type="component" value="Unassembled WGS sequence"/>
</dbReference>
<evidence type="ECO:0000313" key="3">
    <source>
        <dbReference type="EMBL" id="GES97234.1"/>
    </source>
</evidence>
<dbReference type="STRING" id="94130.A0A2Z6SDF8"/>
<sequence length="497" mass="58537">MAGSLDKENKNPETSYNSDDKTQSLESTKESAIQENDEKVQKKYKEIQENNDIIQEKIKEKDKIIQEKDKTIQGKDDLIQVKDNLIQQKDNFIKVKDNLIQEQKEIIEKLKEQNKEFQNIQERDSIIQERDGIIQERDSKIQEKDNAIQEKDKKIQELVKKIQEKDKTIQKVIEEKDKKIQEKDKEIQDLKQDNSKFKKEASEYQYALGAATNYRLSDDNKNDSVKLKEDIMDLRRSLENYITKCKGNVEISIPKVQNLLKSYGSQTDITKEQKKPLIRVAIQRHVIEQILEYAEEYFDDRTISKFKGGMESFMSRKANELIEVAEVFARERVGTDNVTKVFPIKLRQQIFAALGNRGFNNVVLNDQDKNFIHYFIKKYQPILNKEVDKYRKINDPDKKQEIEDMAGNIIRKVVTLFCFRLKVEEPTAQYIWFNYKDKIDPSRMEGIWDEEDIDKIVVDICHFPLIASKSDTNQIYTPAKVFPIYNEEIKETGSFEK</sequence>
<keyword evidence="4" id="KW-1185">Reference proteome</keyword>
<evidence type="ECO:0000256" key="1">
    <source>
        <dbReference type="SAM" id="MobiDB-lite"/>
    </source>
</evidence>
<name>A0A2Z6SDF8_9GLOM</name>
<dbReference type="EMBL" id="BLAL01000257">
    <property type="protein sequence ID" value="GES97234.1"/>
    <property type="molecule type" value="Genomic_DNA"/>
</dbReference>
<protein>
    <submittedName>
        <fullName evidence="2">Uncharacterized protein</fullName>
    </submittedName>
</protein>
<organism evidence="2 4">
    <name type="scientific">Rhizophagus clarus</name>
    <dbReference type="NCBI Taxonomy" id="94130"/>
    <lineage>
        <taxon>Eukaryota</taxon>
        <taxon>Fungi</taxon>
        <taxon>Fungi incertae sedis</taxon>
        <taxon>Mucoromycota</taxon>
        <taxon>Glomeromycotina</taxon>
        <taxon>Glomeromycetes</taxon>
        <taxon>Glomerales</taxon>
        <taxon>Glomeraceae</taxon>
        <taxon>Rhizophagus</taxon>
    </lineage>
</organism>
<dbReference type="Proteomes" id="UP000615446">
    <property type="component" value="Unassembled WGS sequence"/>
</dbReference>
<feature type="compositionally biased region" description="Basic and acidic residues" evidence="1">
    <location>
        <begin position="1"/>
        <end position="11"/>
    </location>
</feature>
<reference evidence="3" key="2">
    <citation type="submission" date="2019-10" db="EMBL/GenBank/DDBJ databases">
        <title>Conservation and host-specific expression of non-tandemly repeated heterogenous ribosome RNA gene in arbuscular mycorrhizal fungi.</title>
        <authorList>
            <person name="Maeda T."/>
            <person name="Kobayashi Y."/>
            <person name="Nakagawa T."/>
            <person name="Ezawa T."/>
            <person name="Yamaguchi K."/>
            <person name="Bino T."/>
            <person name="Nishimoto Y."/>
            <person name="Shigenobu S."/>
            <person name="Kawaguchi M."/>
        </authorList>
    </citation>
    <scope>NUCLEOTIDE SEQUENCE</scope>
    <source>
        <strain evidence="3">HR1</strain>
    </source>
</reference>